<evidence type="ECO:0000313" key="4">
    <source>
        <dbReference type="EMBL" id="CAF4460656.1"/>
    </source>
</evidence>
<comment type="caution">
    <text evidence="3">The sequence shown here is derived from an EMBL/GenBank/DDBJ whole genome shotgun (WGS) entry which is preliminary data.</text>
</comment>
<dbReference type="EMBL" id="CAJOBJ010044787">
    <property type="protein sequence ID" value="CAF4344535.1"/>
    <property type="molecule type" value="Genomic_DNA"/>
</dbReference>
<evidence type="ECO:0000313" key="2">
    <source>
        <dbReference type="EMBL" id="CAF4344535.1"/>
    </source>
</evidence>
<dbReference type="AlphaFoldDB" id="A0A8S2UIB2"/>
<feature type="compositionally biased region" description="Gly residues" evidence="1">
    <location>
        <begin position="24"/>
        <end position="35"/>
    </location>
</feature>
<proteinExistence type="predicted"/>
<feature type="non-terminal residue" evidence="3">
    <location>
        <position position="1"/>
    </location>
</feature>
<dbReference type="EMBL" id="CAJOBI010071639">
    <property type="protein sequence ID" value="CAF4460747.1"/>
    <property type="molecule type" value="Genomic_DNA"/>
</dbReference>
<reference evidence="3" key="1">
    <citation type="submission" date="2021-02" db="EMBL/GenBank/DDBJ databases">
        <authorList>
            <person name="Nowell W R."/>
        </authorList>
    </citation>
    <scope>NUCLEOTIDE SEQUENCE</scope>
</reference>
<dbReference type="Proteomes" id="UP000681720">
    <property type="component" value="Unassembled WGS sequence"/>
</dbReference>
<dbReference type="EMBL" id="CAJOBI010071619">
    <property type="protein sequence ID" value="CAF4460656.1"/>
    <property type="molecule type" value="Genomic_DNA"/>
</dbReference>
<dbReference type="Proteomes" id="UP000676336">
    <property type="component" value="Unassembled WGS sequence"/>
</dbReference>
<gene>
    <name evidence="2" type="ORF">GIL414_LOCUS27696</name>
    <name evidence="3" type="ORF">GIL414_LOCUS27712</name>
    <name evidence="4" type="ORF">SMN809_LOCUS33147</name>
    <name evidence="5" type="ORF">SMN809_LOCUS33152</name>
</gene>
<feature type="compositionally biased region" description="Basic and acidic residues" evidence="1">
    <location>
        <begin position="1"/>
        <end position="11"/>
    </location>
</feature>
<accession>A0A8S2UIB2</accession>
<evidence type="ECO:0000313" key="3">
    <source>
        <dbReference type="EMBL" id="CAF4344868.1"/>
    </source>
</evidence>
<feature type="region of interest" description="Disordered" evidence="1">
    <location>
        <begin position="1"/>
        <end position="35"/>
    </location>
</feature>
<protein>
    <submittedName>
        <fullName evidence="3">Uncharacterized protein</fullName>
    </submittedName>
</protein>
<dbReference type="EMBL" id="CAJOBJ010044857">
    <property type="protein sequence ID" value="CAF4344868.1"/>
    <property type="molecule type" value="Genomic_DNA"/>
</dbReference>
<name>A0A8S2UIB2_9BILA</name>
<evidence type="ECO:0000313" key="6">
    <source>
        <dbReference type="Proteomes" id="UP000681720"/>
    </source>
</evidence>
<sequence length="35" mass="3562">SKTFKGNEDGKVNASGPRQVVGQNGVGPGSGYIQK</sequence>
<organism evidence="3 6">
    <name type="scientific">Rotaria magnacalcarata</name>
    <dbReference type="NCBI Taxonomy" id="392030"/>
    <lineage>
        <taxon>Eukaryota</taxon>
        <taxon>Metazoa</taxon>
        <taxon>Spiralia</taxon>
        <taxon>Gnathifera</taxon>
        <taxon>Rotifera</taxon>
        <taxon>Eurotatoria</taxon>
        <taxon>Bdelloidea</taxon>
        <taxon>Philodinida</taxon>
        <taxon>Philodinidae</taxon>
        <taxon>Rotaria</taxon>
    </lineage>
</organism>
<evidence type="ECO:0000256" key="1">
    <source>
        <dbReference type="SAM" id="MobiDB-lite"/>
    </source>
</evidence>
<evidence type="ECO:0000313" key="5">
    <source>
        <dbReference type="EMBL" id="CAF4460747.1"/>
    </source>
</evidence>